<dbReference type="GO" id="GO:0005634">
    <property type="term" value="C:nucleus"/>
    <property type="evidence" value="ECO:0007669"/>
    <property type="project" value="UniProtKB-SubCell"/>
</dbReference>
<keyword evidence="5 9" id="KW-0805">Transcription regulation</keyword>
<evidence type="ECO:0000256" key="9">
    <source>
        <dbReference type="RuleBase" id="RU368022"/>
    </source>
</evidence>
<evidence type="ECO:0000256" key="4">
    <source>
        <dbReference type="ARBA" id="ARBA00022853"/>
    </source>
</evidence>
<evidence type="ECO:0000256" key="5">
    <source>
        <dbReference type="ARBA" id="ARBA00023015"/>
    </source>
</evidence>
<keyword evidence="12" id="KW-1185">Reference proteome</keyword>
<keyword evidence="4" id="KW-0156">Chromatin regulator</keyword>
<feature type="compositionally biased region" description="Polar residues" evidence="10">
    <location>
        <begin position="110"/>
        <end position="125"/>
    </location>
</feature>
<evidence type="ECO:0000256" key="10">
    <source>
        <dbReference type="SAM" id="MobiDB-lite"/>
    </source>
</evidence>
<dbReference type="Proteomes" id="UP001152798">
    <property type="component" value="Chromosome 1"/>
</dbReference>
<proteinExistence type="inferred from homology"/>
<keyword evidence="6" id="KW-0175">Coiled coil</keyword>
<dbReference type="AlphaFoldDB" id="A0A9P0E7C7"/>
<evidence type="ECO:0000256" key="1">
    <source>
        <dbReference type="ARBA" id="ARBA00004123"/>
    </source>
</evidence>
<evidence type="ECO:0000256" key="2">
    <source>
        <dbReference type="ARBA" id="ARBA00010916"/>
    </source>
</evidence>
<evidence type="ECO:0000313" key="12">
    <source>
        <dbReference type="Proteomes" id="UP001152798"/>
    </source>
</evidence>
<protein>
    <recommendedName>
        <fullName evidence="3">Chromatin modification-related protein MEAF6</fullName>
    </recommendedName>
</protein>
<dbReference type="Pfam" id="PF09340">
    <property type="entry name" value="NuA4"/>
    <property type="match status" value="1"/>
</dbReference>
<evidence type="ECO:0000256" key="3">
    <source>
        <dbReference type="ARBA" id="ARBA00019141"/>
    </source>
</evidence>
<feature type="region of interest" description="Disordered" evidence="10">
    <location>
        <begin position="102"/>
        <end position="179"/>
    </location>
</feature>
<comment type="subcellular location">
    <subcellularLocation>
        <location evidence="1">Nucleus</location>
    </subcellularLocation>
</comment>
<evidence type="ECO:0000313" key="11">
    <source>
        <dbReference type="EMBL" id="CAH1389764.1"/>
    </source>
</evidence>
<dbReference type="PANTHER" id="PTHR13476">
    <property type="entry name" value="CHROMATIN MODIFICATION-RELATED PROTEIN MEAF6"/>
    <property type="match status" value="1"/>
</dbReference>
<dbReference type="GO" id="GO:0000123">
    <property type="term" value="C:histone acetyltransferase complex"/>
    <property type="evidence" value="ECO:0007669"/>
    <property type="project" value="InterPro"/>
</dbReference>
<organism evidence="11 12">
    <name type="scientific">Nezara viridula</name>
    <name type="common">Southern green stink bug</name>
    <name type="synonym">Cimex viridulus</name>
    <dbReference type="NCBI Taxonomy" id="85310"/>
    <lineage>
        <taxon>Eukaryota</taxon>
        <taxon>Metazoa</taxon>
        <taxon>Ecdysozoa</taxon>
        <taxon>Arthropoda</taxon>
        <taxon>Hexapoda</taxon>
        <taxon>Insecta</taxon>
        <taxon>Pterygota</taxon>
        <taxon>Neoptera</taxon>
        <taxon>Paraneoptera</taxon>
        <taxon>Hemiptera</taxon>
        <taxon>Heteroptera</taxon>
        <taxon>Panheteroptera</taxon>
        <taxon>Pentatomomorpha</taxon>
        <taxon>Pentatomoidea</taxon>
        <taxon>Pentatomidae</taxon>
        <taxon>Pentatominae</taxon>
        <taxon>Nezara</taxon>
    </lineage>
</organism>
<dbReference type="EMBL" id="OV725077">
    <property type="protein sequence ID" value="CAH1389764.1"/>
    <property type="molecule type" value="Genomic_DNA"/>
</dbReference>
<evidence type="ECO:0000256" key="7">
    <source>
        <dbReference type="ARBA" id="ARBA00023163"/>
    </source>
</evidence>
<reference evidence="11" key="1">
    <citation type="submission" date="2022-01" db="EMBL/GenBank/DDBJ databases">
        <authorList>
            <person name="King R."/>
        </authorList>
    </citation>
    <scope>NUCLEOTIDE SEQUENCE</scope>
</reference>
<dbReference type="GO" id="GO:0006325">
    <property type="term" value="P:chromatin organization"/>
    <property type="evidence" value="ECO:0007669"/>
    <property type="project" value="UniProtKB-KW"/>
</dbReference>
<keyword evidence="7 9" id="KW-0804">Transcription</keyword>
<keyword evidence="8" id="KW-0539">Nucleus</keyword>
<gene>
    <name evidence="11" type="ORF">NEZAVI_LOCUS1094</name>
</gene>
<evidence type="ECO:0000256" key="6">
    <source>
        <dbReference type="ARBA" id="ARBA00023054"/>
    </source>
</evidence>
<comment type="similarity">
    <text evidence="2 9">Belongs to the EAF6 family.</text>
</comment>
<dbReference type="InterPro" id="IPR015418">
    <property type="entry name" value="Eaf6"/>
</dbReference>
<dbReference type="OrthoDB" id="440324at2759"/>
<name>A0A9P0E7C7_NEZVI</name>
<evidence type="ECO:0000256" key="8">
    <source>
        <dbReference type="ARBA" id="ARBA00023242"/>
    </source>
</evidence>
<feature type="compositionally biased region" description="Low complexity" evidence="10">
    <location>
        <begin position="137"/>
        <end position="148"/>
    </location>
</feature>
<accession>A0A9P0E7C7</accession>
<sequence>MSGTNNTPSIDTRAELAELVKRKAEIAETLANLERQIYAFEGSYLEDTQLYGNIIRGWDRYLTSNKLTNSKADKRNLKFKEAERLFSKSSITSMAAVSGLVDNQEKGEINSESESQTGNSGSEENLTLKESGKNHSSHNGNSFGSHNGNIERPLSPNKDQKSNRSTTFKKNLSKKIKHR</sequence>